<dbReference type="RefSeq" id="WP_138078251.1">
    <property type="nucleotide sequence ID" value="NZ_VAJM01000005.1"/>
</dbReference>
<organism evidence="2 3">
    <name type="scientific">Hymenobacter jeollabukensis</name>
    <dbReference type="NCBI Taxonomy" id="2025313"/>
    <lineage>
        <taxon>Bacteria</taxon>
        <taxon>Pseudomonadati</taxon>
        <taxon>Bacteroidota</taxon>
        <taxon>Cytophagia</taxon>
        <taxon>Cytophagales</taxon>
        <taxon>Hymenobacteraceae</taxon>
        <taxon>Hymenobacter</taxon>
    </lineage>
</organism>
<reference evidence="2 3" key="1">
    <citation type="submission" date="2019-05" db="EMBL/GenBank/DDBJ databases">
        <title>Hymenobacter edaphi sp. nov., isolated from abandoned arsenic-contaminated farmland soil.</title>
        <authorList>
            <person name="Nie L."/>
        </authorList>
    </citation>
    <scope>NUCLEOTIDE SEQUENCE [LARGE SCALE GENOMIC DNA]</scope>
    <source>
        <strain evidence="2 3">1-3-3-8</strain>
    </source>
</reference>
<protein>
    <submittedName>
        <fullName evidence="2">DUF4062 domain-containing protein</fullName>
    </submittedName>
</protein>
<dbReference type="Proteomes" id="UP000305517">
    <property type="component" value="Unassembled WGS sequence"/>
</dbReference>
<proteinExistence type="predicted"/>
<dbReference type="OrthoDB" id="9810187at2"/>
<evidence type="ECO:0000313" key="2">
    <source>
        <dbReference type="EMBL" id="TLM92401.1"/>
    </source>
</evidence>
<name>A0A5R8WR07_9BACT</name>
<sequence>MQPRVFISSTYYDLKYVRESIEQFIESYGFDPVLFESGRVTFEHGRSLDTSCYQEVDSCHIMILIIGGRYGSATSQQEQNIDYEKYDAEYTSITKGEFETAAQNNIPVFIFIDKNVYAEYQTYKQNITLFNKIIKENNSFKFAHVDSINIFKFIQEVSKRPIKTFERVEEIIEYLRSQFSGMFYLYLNKMRTEPSNKTILNSVNELNTVTSKINSIVEALGRKMIDQEELKQIEDQYFKTIIDVFLDQFSSHVAYAIQKKTTKANIKRMSDKLASILIEDILIFDYTKTNDYESYSNQINEILLTKVKEQIPNLIIKDFAYFWINSTFFDKINPLIVSDERKQELHSLLSERIRKDLEYRVLE</sequence>
<dbReference type="AlphaFoldDB" id="A0A5R8WR07"/>
<feature type="domain" description="DUF4062" evidence="1">
    <location>
        <begin position="4"/>
        <end position="101"/>
    </location>
</feature>
<comment type="caution">
    <text evidence="2">The sequence shown here is derived from an EMBL/GenBank/DDBJ whole genome shotgun (WGS) entry which is preliminary data.</text>
</comment>
<dbReference type="Pfam" id="PF13271">
    <property type="entry name" value="DUF4062"/>
    <property type="match status" value="1"/>
</dbReference>
<dbReference type="InterPro" id="IPR025139">
    <property type="entry name" value="DUF4062"/>
</dbReference>
<keyword evidence="3" id="KW-1185">Reference proteome</keyword>
<evidence type="ECO:0000259" key="1">
    <source>
        <dbReference type="Pfam" id="PF13271"/>
    </source>
</evidence>
<accession>A0A5R8WR07</accession>
<evidence type="ECO:0000313" key="3">
    <source>
        <dbReference type="Proteomes" id="UP000305517"/>
    </source>
</evidence>
<gene>
    <name evidence="2" type="ORF">FDY95_13300</name>
</gene>
<dbReference type="EMBL" id="VAJM01000005">
    <property type="protein sequence ID" value="TLM92401.1"/>
    <property type="molecule type" value="Genomic_DNA"/>
</dbReference>